<evidence type="ECO:0000313" key="3">
    <source>
        <dbReference type="EMBL" id="GHF56881.1"/>
    </source>
</evidence>
<keyword evidence="2" id="KW-0472">Membrane</keyword>
<dbReference type="Gene3D" id="2.50.20.10">
    <property type="entry name" value="Lipoprotein localisation LolA/LolB/LppX"/>
    <property type="match status" value="1"/>
</dbReference>
<dbReference type="PANTHER" id="PTHR37507:SF2">
    <property type="entry name" value="SPORULATION PROTEIN YDCC"/>
    <property type="match status" value="1"/>
</dbReference>
<organism evidence="3 4">
    <name type="scientific">Streptomyces mashuensis</name>
    <dbReference type="NCBI Taxonomy" id="33904"/>
    <lineage>
        <taxon>Bacteria</taxon>
        <taxon>Bacillati</taxon>
        <taxon>Actinomycetota</taxon>
        <taxon>Actinomycetes</taxon>
        <taxon>Kitasatosporales</taxon>
        <taxon>Streptomycetaceae</taxon>
        <taxon>Streptomyces</taxon>
    </lineage>
</organism>
<dbReference type="AlphaFoldDB" id="A0A919EET5"/>
<feature type="region of interest" description="Disordered" evidence="1">
    <location>
        <begin position="1"/>
        <end position="32"/>
    </location>
</feature>
<keyword evidence="2" id="KW-0812">Transmembrane</keyword>
<feature type="region of interest" description="Disordered" evidence="1">
    <location>
        <begin position="188"/>
        <end position="211"/>
    </location>
</feature>
<gene>
    <name evidence="3" type="ORF">GCM10010218_42800</name>
</gene>
<sequence length="451" mass="45163">MARIHQPNPGAEGAEGAEGAAGTDAPGRGTGRRKAVRYAVPVAVAGVAAATIGIGSALAKSADPDLPRISAQDLVAKMAASDTQRISGSVKISTDLGLPSMPSGFSLEGMGEGKSGGKGDKGAKGDGSAASPESKLTELVSGTHTLRVAADGPDRQRLSVVERAAEYTVVHNGADVWAYDSASNTVHHSRNAEHAAGRQQAEPRDLSKATPQQLAKQALDAAGKTTDVSVDGTAKVAGRDAYQLVIKPKQQESTVGAVRIAVDAKTGVPLKFTLSAKSGGKAVVDAGFTSVDFGKPAAGAFTFTPPKGAKVTEGEPGGPARDGHGKDGHGKDGDQPLGKGLGALGLPGGGTDSSGTRVTGEGWASIVELKGADPAKSAKGAKAGEKKGANDKNAEAVLDSFGSKVSGDFGTGRLFSTRIVNALMTDDGRVLVGAVSKDALVKAANAAHSGK</sequence>
<feature type="compositionally biased region" description="Basic and acidic residues" evidence="1">
    <location>
        <begin position="190"/>
        <end position="207"/>
    </location>
</feature>
<evidence type="ECO:0000313" key="4">
    <source>
        <dbReference type="Proteomes" id="UP000638313"/>
    </source>
</evidence>
<feature type="transmembrane region" description="Helical" evidence="2">
    <location>
        <begin position="38"/>
        <end position="59"/>
    </location>
</feature>
<feature type="compositionally biased region" description="Gly residues" evidence="1">
    <location>
        <begin position="339"/>
        <end position="352"/>
    </location>
</feature>
<name>A0A919EET5_9ACTN</name>
<reference evidence="3" key="2">
    <citation type="submission" date="2020-09" db="EMBL/GenBank/DDBJ databases">
        <authorList>
            <person name="Sun Q."/>
            <person name="Ohkuma M."/>
        </authorList>
    </citation>
    <scope>NUCLEOTIDE SEQUENCE</scope>
    <source>
        <strain evidence="3">JCM 4059</strain>
    </source>
</reference>
<feature type="compositionally biased region" description="Basic and acidic residues" evidence="1">
    <location>
        <begin position="321"/>
        <end position="334"/>
    </location>
</feature>
<feature type="region of interest" description="Disordered" evidence="1">
    <location>
        <begin position="304"/>
        <end position="357"/>
    </location>
</feature>
<dbReference type="Proteomes" id="UP000638313">
    <property type="component" value="Unassembled WGS sequence"/>
</dbReference>
<dbReference type="SUPFAM" id="SSF89392">
    <property type="entry name" value="Prokaryotic lipoproteins and lipoprotein localization factors"/>
    <property type="match status" value="1"/>
</dbReference>
<dbReference type="InterPro" id="IPR029046">
    <property type="entry name" value="LolA/LolB/LppX"/>
</dbReference>
<reference evidence="3" key="1">
    <citation type="journal article" date="2014" name="Int. J. Syst. Evol. Microbiol.">
        <title>Complete genome sequence of Corynebacterium casei LMG S-19264T (=DSM 44701T), isolated from a smear-ripened cheese.</title>
        <authorList>
            <consortium name="US DOE Joint Genome Institute (JGI-PGF)"/>
            <person name="Walter F."/>
            <person name="Albersmeier A."/>
            <person name="Kalinowski J."/>
            <person name="Ruckert C."/>
        </authorList>
    </citation>
    <scope>NUCLEOTIDE SEQUENCE</scope>
    <source>
        <strain evidence="3">JCM 4059</strain>
    </source>
</reference>
<feature type="compositionally biased region" description="Low complexity" evidence="1">
    <location>
        <begin position="10"/>
        <end position="22"/>
    </location>
</feature>
<protein>
    <recommendedName>
        <fullName evidence="5">Outer membrane lipoprotein carrier protein LolA</fullName>
    </recommendedName>
</protein>
<dbReference type="PANTHER" id="PTHR37507">
    <property type="entry name" value="SPORULATION PROTEIN YDCC"/>
    <property type="match status" value="1"/>
</dbReference>
<dbReference type="RefSeq" id="WP_190131278.1">
    <property type="nucleotide sequence ID" value="NZ_BNBD01000009.1"/>
</dbReference>
<proteinExistence type="predicted"/>
<feature type="region of interest" description="Disordered" evidence="1">
    <location>
        <begin position="106"/>
        <end position="135"/>
    </location>
</feature>
<dbReference type="EMBL" id="BNBD01000009">
    <property type="protein sequence ID" value="GHF56881.1"/>
    <property type="molecule type" value="Genomic_DNA"/>
</dbReference>
<feature type="compositionally biased region" description="Basic and acidic residues" evidence="1">
    <location>
        <begin position="115"/>
        <end position="124"/>
    </location>
</feature>
<evidence type="ECO:0000256" key="2">
    <source>
        <dbReference type="SAM" id="Phobius"/>
    </source>
</evidence>
<keyword evidence="4" id="KW-1185">Reference proteome</keyword>
<evidence type="ECO:0008006" key="5">
    <source>
        <dbReference type="Google" id="ProtNLM"/>
    </source>
</evidence>
<dbReference type="InterPro" id="IPR052944">
    <property type="entry name" value="Sporulation_related"/>
</dbReference>
<keyword evidence="2" id="KW-1133">Transmembrane helix</keyword>
<evidence type="ECO:0000256" key="1">
    <source>
        <dbReference type="SAM" id="MobiDB-lite"/>
    </source>
</evidence>
<comment type="caution">
    <text evidence="3">The sequence shown here is derived from an EMBL/GenBank/DDBJ whole genome shotgun (WGS) entry which is preliminary data.</text>
</comment>
<accession>A0A919EET5</accession>